<reference evidence="6 7" key="1">
    <citation type="submission" date="2023-09" db="EMBL/GenBank/DDBJ databases">
        <title>Nesidiocoris tenuis whole genome shotgun sequence.</title>
        <authorList>
            <person name="Shibata T."/>
            <person name="Shimoda M."/>
            <person name="Kobayashi T."/>
            <person name="Uehara T."/>
        </authorList>
    </citation>
    <scope>NUCLEOTIDE SEQUENCE [LARGE SCALE GENOMIC DNA]</scope>
    <source>
        <strain evidence="6 7">Japan</strain>
    </source>
</reference>
<evidence type="ECO:0000256" key="4">
    <source>
        <dbReference type="SAM" id="SignalP"/>
    </source>
</evidence>
<feature type="signal peptide" evidence="4">
    <location>
        <begin position="1"/>
        <end position="17"/>
    </location>
</feature>
<proteinExistence type="inferred from homology"/>
<protein>
    <recommendedName>
        <fullName evidence="5">Cystatin domain-containing protein</fullName>
    </recommendedName>
</protein>
<comment type="similarity">
    <text evidence="1">Belongs to the cystatin family.</text>
</comment>
<keyword evidence="3" id="KW-0789">Thiol protease inhibitor</keyword>
<dbReference type="SMART" id="SM00043">
    <property type="entry name" value="CY"/>
    <property type="match status" value="1"/>
</dbReference>
<evidence type="ECO:0000256" key="1">
    <source>
        <dbReference type="ARBA" id="ARBA00009403"/>
    </source>
</evidence>
<dbReference type="Pfam" id="PF00031">
    <property type="entry name" value="Cystatin"/>
    <property type="match status" value="1"/>
</dbReference>
<feature type="chain" id="PRO_5045626363" description="Cystatin domain-containing protein" evidence="4">
    <location>
        <begin position="18"/>
        <end position="135"/>
    </location>
</feature>
<sequence>MFRLLLLIIASATVGQSAPTSVEKGGFHFADNDRFLRQAELFAVNHVNQQLNGATLKGLAKLLAVQEKLNAGKEYHFTLLMRDTDCTKTTGSYSSVAGCHLLAEPPTKDLKCDVTVWLAPWNGLKKVTSSKCVEA</sequence>
<keyword evidence="4" id="KW-0732">Signal</keyword>
<dbReference type="Gene3D" id="3.10.450.10">
    <property type="match status" value="1"/>
</dbReference>
<feature type="domain" description="Cystatin" evidence="5">
    <location>
        <begin position="22"/>
        <end position="133"/>
    </location>
</feature>
<name>A0ABN7AJ34_9HEMI</name>
<evidence type="ECO:0000259" key="5">
    <source>
        <dbReference type="SMART" id="SM00043"/>
    </source>
</evidence>
<dbReference type="EMBL" id="AP028910">
    <property type="protein sequence ID" value="BES90352.1"/>
    <property type="molecule type" value="Genomic_DNA"/>
</dbReference>
<evidence type="ECO:0000256" key="2">
    <source>
        <dbReference type="ARBA" id="ARBA00022690"/>
    </source>
</evidence>
<dbReference type="Proteomes" id="UP001307889">
    <property type="component" value="Chromosome 2"/>
</dbReference>
<organism evidence="6 7">
    <name type="scientific">Nesidiocoris tenuis</name>
    <dbReference type="NCBI Taxonomy" id="355587"/>
    <lineage>
        <taxon>Eukaryota</taxon>
        <taxon>Metazoa</taxon>
        <taxon>Ecdysozoa</taxon>
        <taxon>Arthropoda</taxon>
        <taxon>Hexapoda</taxon>
        <taxon>Insecta</taxon>
        <taxon>Pterygota</taxon>
        <taxon>Neoptera</taxon>
        <taxon>Paraneoptera</taxon>
        <taxon>Hemiptera</taxon>
        <taxon>Heteroptera</taxon>
        <taxon>Panheteroptera</taxon>
        <taxon>Cimicomorpha</taxon>
        <taxon>Miridae</taxon>
        <taxon>Dicyphina</taxon>
        <taxon>Nesidiocoris</taxon>
    </lineage>
</organism>
<accession>A0ABN7AJ34</accession>
<dbReference type="InterPro" id="IPR046350">
    <property type="entry name" value="Cystatin_sf"/>
</dbReference>
<keyword evidence="7" id="KW-1185">Reference proteome</keyword>
<gene>
    <name evidence="6" type="ORF">NTJ_03154</name>
</gene>
<evidence type="ECO:0000313" key="7">
    <source>
        <dbReference type="Proteomes" id="UP001307889"/>
    </source>
</evidence>
<dbReference type="InterPro" id="IPR000010">
    <property type="entry name" value="Cystatin_dom"/>
</dbReference>
<evidence type="ECO:0000313" key="6">
    <source>
        <dbReference type="EMBL" id="BES90352.1"/>
    </source>
</evidence>
<dbReference type="PANTHER" id="PTHR46186:SF2">
    <property type="entry name" value="CYSTATIN"/>
    <property type="match status" value="1"/>
</dbReference>
<evidence type="ECO:0000256" key="3">
    <source>
        <dbReference type="ARBA" id="ARBA00022704"/>
    </source>
</evidence>
<dbReference type="PANTHER" id="PTHR46186">
    <property type="entry name" value="CYSTATIN"/>
    <property type="match status" value="1"/>
</dbReference>
<dbReference type="SUPFAM" id="SSF54403">
    <property type="entry name" value="Cystatin/monellin"/>
    <property type="match status" value="1"/>
</dbReference>
<keyword evidence="2" id="KW-0646">Protease inhibitor</keyword>
<dbReference type="CDD" id="cd00042">
    <property type="entry name" value="CY"/>
    <property type="match status" value="1"/>
</dbReference>